<dbReference type="GO" id="GO:0003779">
    <property type="term" value="F:actin binding"/>
    <property type="evidence" value="ECO:0007669"/>
    <property type="project" value="InterPro"/>
</dbReference>
<sequence>MSWQDYYEDMSPRPEASSREEMKHAVANSLHDTIVKEVDGLLSEGTDLREKLDEIKRLLGRDFLRQRQVEDIASCLRMVSGRTEELADDLESCTSERKISLS</sequence>
<feature type="region of interest" description="Disordered" evidence="1">
    <location>
        <begin position="1"/>
        <end position="22"/>
    </location>
</feature>
<proteinExistence type="predicted"/>
<protein>
    <submittedName>
        <fullName evidence="2">Uncharacterized protein</fullName>
    </submittedName>
</protein>
<dbReference type="RefSeq" id="WP_259258592.1">
    <property type="nucleotide sequence ID" value="NZ_JANTZM010000032.1"/>
</dbReference>
<evidence type="ECO:0000256" key="1">
    <source>
        <dbReference type="SAM" id="MobiDB-lite"/>
    </source>
</evidence>
<dbReference type="InterPro" id="IPR027310">
    <property type="entry name" value="Profilin_CS"/>
</dbReference>
<feature type="compositionally biased region" description="Basic and acidic residues" evidence="1">
    <location>
        <begin position="10"/>
        <end position="22"/>
    </location>
</feature>
<comment type="caution">
    <text evidence="2">The sequence shown here is derived from an EMBL/GenBank/DDBJ whole genome shotgun (WGS) entry which is preliminary data.</text>
</comment>
<accession>A0AAW5PD14</accession>
<dbReference type="Proteomes" id="UP001155110">
    <property type="component" value="Unassembled WGS sequence"/>
</dbReference>
<name>A0AAW5PD14_9BACT</name>
<gene>
    <name evidence="2" type="ORF">GGP99_003480</name>
</gene>
<dbReference type="AlphaFoldDB" id="A0AAW5PD14"/>
<evidence type="ECO:0000313" key="2">
    <source>
        <dbReference type="EMBL" id="MCS4159488.1"/>
    </source>
</evidence>
<reference evidence="2" key="1">
    <citation type="submission" date="2022-08" db="EMBL/GenBank/DDBJ databases">
        <title>Genomic Encyclopedia of Type Strains, Phase V (KMG-V): Genome sequencing to study the core and pangenomes of soil and plant-associated prokaryotes.</title>
        <authorList>
            <person name="Whitman W."/>
        </authorList>
    </citation>
    <scope>NUCLEOTIDE SEQUENCE</scope>
    <source>
        <strain evidence="2">SP3002</strain>
    </source>
</reference>
<evidence type="ECO:0000313" key="3">
    <source>
        <dbReference type="Proteomes" id="UP001155110"/>
    </source>
</evidence>
<dbReference type="EMBL" id="JANTZM010000032">
    <property type="protein sequence ID" value="MCS4159488.1"/>
    <property type="molecule type" value="Genomic_DNA"/>
</dbReference>
<organism evidence="2 3">
    <name type="scientific">Salinibacter ruber</name>
    <dbReference type="NCBI Taxonomy" id="146919"/>
    <lineage>
        <taxon>Bacteria</taxon>
        <taxon>Pseudomonadati</taxon>
        <taxon>Rhodothermota</taxon>
        <taxon>Rhodothermia</taxon>
        <taxon>Rhodothermales</taxon>
        <taxon>Salinibacteraceae</taxon>
        <taxon>Salinibacter</taxon>
    </lineage>
</organism>
<dbReference type="PROSITE" id="PS00414">
    <property type="entry name" value="PROFILIN"/>
    <property type="match status" value="1"/>
</dbReference>